<dbReference type="InterPro" id="IPR000719">
    <property type="entry name" value="Prot_kinase_dom"/>
</dbReference>
<dbReference type="AlphaFoldDB" id="A0AAD5YS48"/>
<feature type="domain" description="Protein kinase" evidence="1">
    <location>
        <begin position="200"/>
        <end position="480"/>
    </location>
</feature>
<dbReference type="Pfam" id="PF07714">
    <property type="entry name" value="PK_Tyr_Ser-Thr"/>
    <property type="match status" value="1"/>
</dbReference>
<dbReference type="InterPro" id="IPR051681">
    <property type="entry name" value="Ser/Thr_Kinases-Pseudokinases"/>
</dbReference>
<dbReference type="PANTHER" id="PTHR44329">
    <property type="entry name" value="SERINE/THREONINE-PROTEIN KINASE TNNI3K-RELATED"/>
    <property type="match status" value="1"/>
</dbReference>
<dbReference type="InterPro" id="IPR001245">
    <property type="entry name" value="Ser-Thr/Tyr_kinase_cat_dom"/>
</dbReference>
<dbReference type="EMBL" id="JANIEX010000217">
    <property type="protein sequence ID" value="KAJ3570820.1"/>
    <property type="molecule type" value="Genomic_DNA"/>
</dbReference>
<evidence type="ECO:0000313" key="2">
    <source>
        <dbReference type="EMBL" id="KAJ3570820.1"/>
    </source>
</evidence>
<accession>A0AAD5YS48</accession>
<proteinExistence type="predicted"/>
<comment type="caution">
    <text evidence="2">The sequence shown here is derived from an EMBL/GenBank/DDBJ whole genome shotgun (WGS) entry which is preliminary data.</text>
</comment>
<protein>
    <recommendedName>
        <fullName evidence="1">Protein kinase domain-containing protein</fullName>
    </recommendedName>
</protein>
<keyword evidence="3" id="KW-1185">Reference proteome</keyword>
<sequence length="524" mass="58491">MSFLGAVSWSTVLSASGNSKSLTFDIILPQQTSINKKDTSSQIFSMVAIVYAPLSTSSKLQQEERNPANIFRSHDPQGGWSINGSQARRDNSAPALSCLSTIFPGGTFRLKFFRSSGSSAELEQACYRVLIELVDSRFWYSSLESLSDDDPSILASYLDFLFRGAASILPEVESRGLIRLYHEIIQLHRPKPAKLTSGKLKPLKILKRSPFADSMKAKFGDFILMVKIIHSNNYLTVGSSPIKPKPLRWTHAKNQPFHSELMRQTMISHPNILPSYGVFTTGKAEQLVVVTPWARNGDICNYANGLSMEEKLRLLHGTTEGLQYLHSRGIYHGALYPNNILVSDNGTALIADVCISRVAAEALETDMELVFGPSVTRWRARELSLVPQGSSHLSLPADKGDIWSFGALMFMVLTGLEPYSQSRTDSEIFSAHRHGDLPTQGFNRPTQIDKLVWNLMLTCWYDPPETRPSFADICERLRGLSFDKSTGPSTSIYPDVRAFISKACKTKIDFERVYCLIQVRPVNH</sequence>
<dbReference type="PANTHER" id="PTHR44329:SF261">
    <property type="entry name" value="ZINC FINGER CONTAINING PROTEIN KINASE-RELATED"/>
    <property type="match status" value="1"/>
</dbReference>
<gene>
    <name evidence="2" type="ORF">NP233_g4152</name>
</gene>
<dbReference type="PROSITE" id="PS50011">
    <property type="entry name" value="PROTEIN_KINASE_DOM"/>
    <property type="match status" value="1"/>
</dbReference>
<evidence type="ECO:0000313" key="3">
    <source>
        <dbReference type="Proteomes" id="UP001213000"/>
    </source>
</evidence>
<evidence type="ECO:0000259" key="1">
    <source>
        <dbReference type="PROSITE" id="PS50011"/>
    </source>
</evidence>
<name>A0AAD5YS48_9AGAR</name>
<dbReference type="InterPro" id="IPR011009">
    <property type="entry name" value="Kinase-like_dom_sf"/>
</dbReference>
<dbReference type="SUPFAM" id="SSF56112">
    <property type="entry name" value="Protein kinase-like (PK-like)"/>
    <property type="match status" value="1"/>
</dbReference>
<reference evidence="2" key="1">
    <citation type="submission" date="2022-07" db="EMBL/GenBank/DDBJ databases">
        <title>Genome Sequence of Leucocoprinus birnbaumii.</title>
        <authorList>
            <person name="Buettner E."/>
        </authorList>
    </citation>
    <scope>NUCLEOTIDE SEQUENCE</scope>
    <source>
        <strain evidence="2">VT141</strain>
    </source>
</reference>
<dbReference type="GO" id="GO:0004674">
    <property type="term" value="F:protein serine/threonine kinase activity"/>
    <property type="evidence" value="ECO:0007669"/>
    <property type="project" value="TreeGrafter"/>
</dbReference>
<organism evidence="2 3">
    <name type="scientific">Leucocoprinus birnbaumii</name>
    <dbReference type="NCBI Taxonomy" id="56174"/>
    <lineage>
        <taxon>Eukaryota</taxon>
        <taxon>Fungi</taxon>
        <taxon>Dikarya</taxon>
        <taxon>Basidiomycota</taxon>
        <taxon>Agaricomycotina</taxon>
        <taxon>Agaricomycetes</taxon>
        <taxon>Agaricomycetidae</taxon>
        <taxon>Agaricales</taxon>
        <taxon>Agaricineae</taxon>
        <taxon>Agaricaceae</taxon>
        <taxon>Leucocoprinus</taxon>
    </lineage>
</organism>
<dbReference type="GO" id="GO:0005524">
    <property type="term" value="F:ATP binding"/>
    <property type="evidence" value="ECO:0007669"/>
    <property type="project" value="InterPro"/>
</dbReference>
<dbReference type="Proteomes" id="UP001213000">
    <property type="component" value="Unassembled WGS sequence"/>
</dbReference>
<dbReference type="Gene3D" id="1.10.510.10">
    <property type="entry name" value="Transferase(Phosphotransferase) domain 1"/>
    <property type="match status" value="1"/>
</dbReference>